<feature type="compositionally biased region" description="Pro residues" evidence="1">
    <location>
        <begin position="204"/>
        <end position="213"/>
    </location>
</feature>
<keyword evidence="4" id="KW-1185">Reference proteome</keyword>
<name>A0A1U7CKY7_9BACT</name>
<evidence type="ECO:0000256" key="1">
    <source>
        <dbReference type="SAM" id="MobiDB-lite"/>
    </source>
</evidence>
<dbReference type="KEGG" id="pbor:BSF38_00995"/>
<feature type="compositionally biased region" description="Pro residues" evidence="1">
    <location>
        <begin position="125"/>
        <end position="135"/>
    </location>
</feature>
<feature type="region of interest" description="Disordered" evidence="1">
    <location>
        <begin position="350"/>
        <end position="427"/>
    </location>
</feature>
<proteinExistence type="predicted"/>
<sequence length="684" mass="73199">MRQVFWILTLATAVVVAVPQGSLKAAPGAKDAIAQARKQIASKNLKAAAVALEDALGDSRGDDRKAILDLLKQTYQSLIREAQAAGKTQEADLYTDDLAILEAQPGPSPNAAPAVVPAEITAPPSFEPTPVPEPAKTPAVPEIETMPTPKPAPKAAEPASVPRNDQPLDPRAFAEPDAFSAANTLPPLDSPGAGANVVAAPGKSAPPPPPAKAPQPLTVADEILPMRSARPSTRDDSLRTASNASQAEAPSPPAAAAPSKDLAAADALFNQKRYDQAGKLYAALAAKDRLPSARKKVWAYCRWAAVVARINAHPRTTKEWDDIEKEIQSVQVLTPGNWYGEYLRDRVTAARRGERPSGRAGSLVVRGAAPEEPEAEQKPQPPAPVDDRARRAGGEERLDLPSSTGDGDSANAPAPGQAAAPTPSASAPNWQIQETASFRIYHTDPALAEQAAETAEAVRARQGTRWASKGVHSPWTPRCDIYLYPTARDFARMTGQPETSPGFSTMGVSGDQIVARRVNLRADHPQVLSAILPHEVTHVVLADVFTDQQIPRWADEGMAVLAEPASEQAGRASDLNAPLAEHRLFKLSQLMAIDYPEAKHWNLFYAQSVSLTQFLVRQGTAAQFVAFVKSSQRKGPETALREVYRFEGFDDLETRWSEYARQQASQVATADASAPADSPSPRLK</sequence>
<dbReference type="InterPro" id="IPR039568">
    <property type="entry name" value="Peptidase_MA-like_dom"/>
</dbReference>
<evidence type="ECO:0000313" key="4">
    <source>
        <dbReference type="Proteomes" id="UP000186309"/>
    </source>
</evidence>
<feature type="region of interest" description="Disordered" evidence="1">
    <location>
        <begin position="665"/>
        <end position="684"/>
    </location>
</feature>
<dbReference type="OrthoDB" id="260154at2"/>
<reference evidence="4" key="1">
    <citation type="submission" date="2016-12" db="EMBL/GenBank/DDBJ databases">
        <title>Comparative genomics of four Isosphaeraceae planctomycetes: a common pool of plasmids and glycoside hydrolase genes.</title>
        <authorList>
            <person name="Ivanova A."/>
        </authorList>
    </citation>
    <scope>NUCLEOTIDE SEQUENCE [LARGE SCALE GENOMIC DNA]</scope>
    <source>
        <strain evidence="4">PX4</strain>
    </source>
</reference>
<feature type="region of interest" description="Disordered" evidence="1">
    <location>
        <begin position="121"/>
        <end position="259"/>
    </location>
</feature>
<gene>
    <name evidence="3" type="ORF">BSF38_00995</name>
</gene>
<feature type="compositionally biased region" description="Low complexity" evidence="1">
    <location>
        <begin position="191"/>
        <end position="203"/>
    </location>
</feature>
<feature type="domain" description="Peptidase MA-like" evidence="2">
    <location>
        <begin position="532"/>
        <end position="659"/>
    </location>
</feature>
<evidence type="ECO:0000259" key="2">
    <source>
        <dbReference type="Pfam" id="PF13485"/>
    </source>
</evidence>
<organism evidence="3 4">
    <name type="scientific">Paludisphaera borealis</name>
    <dbReference type="NCBI Taxonomy" id="1387353"/>
    <lineage>
        <taxon>Bacteria</taxon>
        <taxon>Pseudomonadati</taxon>
        <taxon>Planctomycetota</taxon>
        <taxon>Planctomycetia</taxon>
        <taxon>Isosphaerales</taxon>
        <taxon>Isosphaeraceae</taxon>
        <taxon>Paludisphaera</taxon>
    </lineage>
</organism>
<dbReference type="AlphaFoldDB" id="A0A1U7CKY7"/>
<accession>A0A1U7CKY7</accession>
<dbReference type="EMBL" id="CP019082">
    <property type="protein sequence ID" value="APW59568.1"/>
    <property type="molecule type" value="Genomic_DNA"/>
</dbReference>
<feature type="compositionally biased region" description="Basic and acidic residues" evidence="1">
    <location>
        <begin position="385"/>
        <end position="399"/>
    </location>
</feature>
<evidence type="ECO:0000313" key="3">
    <source>
        <dbReference type="EMBL" id="APW59568.1"/>
    </source>
</evidence>
<dbReference type="RefSeq" id="WP_076343730.1">
    <property type="nucleotide sequence ID" value="NZ_CP019082.1"/>
</dbReference>
<dbReference type="Proteomes" id="UP000186309">
    <property type="component" value="Chromosome"/>
</dbReference>
<dbReference type="Pfam" id="PF13485">
    <property type="entry name" value="Peptidase_MA_2"/>
    <property type="match status" value="1"/>
</dbReference>
<feature type="compositionally biased region" description="Low complexity" evidence="1">
    <location>
        <begin position="409"/>
        <end position="427"/>
    </location>
</feature>
<protein>
    <recommendedName>
        <fullName evidence="2">Peptidase MA-like domain-containing protein</fullName>
    </recommendedName>
</protein>